<dbReference type="AlphaFoldDB" id="I4B8P5"/>
<gene>
    <name evidence="8" type="ordered locus">Turpa_3013</name>
</gene>
<keyword evidence="3 6" id="KW-0812">Transmembrane</keyword>
<dbReference type="InterPro" id="IPR051791">
    <property type="entry name" value="Pra-immunoreactive"/>
</dbReference>
<keyword evidence="9" id="KW-1185">Reference proteome</keyword>
<dbReference type="GO" id="GO:0005886">
    <property type="term" value="C:plasma membrane"/>
    <property type="evidence" value="ECO:0007669"/>
    <property type="project" value="UniProtKB-SubCell"/>
</dbReference>
<dbReference type="InterPro" id="IPR010432">
    <property type="entry name" value="RDD"/>
</dbReference>
<dbReference type="Proteomes" id="UP000006048">
    <property type="component" value="Chromosome"/>
</dbReference>
<evidence type="ECO:0000256" key="5">
    <source>
        <dbReference type="ARBA" id="ARBA00023136"/>
    </source>
</evidence>
<accession>I4B8P5</accession>
<evidence type="ECO:0000259" key="7">
    <source>
        <dbReference type="Pfam" id="PF06271"/>
    </source>
</evidence>
<feature type="transmembrane region" description="Helical" evidence="6">
    <location>
        <begin position="52"/>
        <end position="74"/>
    </location>
</feature>
<feature type="domain" description="RDD" evidence="7">
    <location>
        <begin position="6"/>
        <end position="144"/>
    </location>
</feature>
<dbReference type="PATRIC" id="fig|869212.3.peg.3038"/>
<dbReference type="HOGENOM" id="CLU_053152_3_1_12"/>
<protein>
    <submittedName>
        <fullName evidence="8">RDD domain containing protein</fullName>
    </submittedName>
</protein>
<feature type="transmembrane region" description="Helical" evidence="6">
    <location>
        <begin position="20"/>
        <end position="45"/>
    </location>
</feature>
<dbReference type="EMBL" id="CP002959">
    <property type="protein sequence ID" value="AFM13652.1"/>
    <property type="molecule type" value="Genomic_DNA"/>
</dbReference>
<comment type="subcellular location">
    <subcellularLocation>
        <location evidence="1">Cell membrane</location>
        <topology evidence="1">Multi-pass membrane protein</topology>
    </subcellularLocation>
</comment>
<evidence type="ECO:0000256" key="2">
    <source>
        <dbReference type="ARBA" id="ARBA00022475"/>
    </source>
</evidence>
<keyword evidence="2" id="KW-1003">Cell membrane</keyword>
<evidence type="ECO:0000313" key="9">
    <source>
        <dbReference type="Proteomes" id="UP000006048"/>
    </source>
</evidence>
<dbReference type="RefSeq" id="WP_014804153.1">
    <property type="nucleotide sequence ID" value="NC_018020.1"/>
</dbReference>
<dbReference type="PANTHER" id="PTHR36115:SF9">
    <property type="entry name" value="LMO1584 PROTEIN"/>
    <property type="match status" value="1"/>
</dbReference>
<reference evidence="8 9" key="1">
    <citation type="submission" date="2012-06" db="EMBL/GenBank/DDBJ databases">
        <title>The complete chromosome of genome of Turneriella parva DSM 21527.</title>
        <authorList>
            <consortium name="US DOE Joint Genome Institute (JGI-PGF)"/>
            <person name="Lucas S."/>
            <person name="Han J."/>
            <person name="Lapidus A."/>
            <person name="Bruce D."/>
            <person name="Goodwin L."/>
            <person name="Pitluck S."/>
            <person name="Peters L."/>
            <person name="Kyrpides N."/>
            <person name="Mavromatis K."/>
            <person name="Ivanova N."/>
            <person name="Mikhailova N."/>
            <person name="Chertkov O."/>
            <person name="Detter J.C."/>
            <person name="Tapia R."/>
            <person name="Han C."/>
            <person name="Land M."/>
            <person name="Hauser L."/>
            <person name="Markowitz V."/>
            <person name="Cheng J.-F."/>
            <person name="Hugenholtz P."/>
            <person name="Woyke T."/>
            <person name="Wu D."/>
            <person name="Gronow S."/>
            <person name="Wellnitz S."/>
            <person name="Brambilla E."/>
            <person name="Klenk H.-P."/>
            <person name="Eisen J.A."/>
        </authorList>
    </citation>
    <scope>NUCLEOTIDE SEQUENCE [LARGE SCALE GENOMIC DNA]</scope>
    <source>
        <strain evidence="9">ATCC BAA-1111 / DSM 21527 / NCTC 11395 / H</strain>
    </source>
</reference>
<organism evidence="8 9">
    <name type="scientific">Turneriella parva (strain ATCC BAA-1111 / DSM 21527 / NCTC 11395 / H)</name>
    <name type="common">Leptospira parva</name>
    <dbReference type="NCBI Taxonomy" id="869212"/>
    <lineage>
        <taxon>Bacteria</taxon>
        <taxon>Pseudomonadati</taxon>
        <taxon>Spirochaetota</taxon>
        <taxon>Spirochaetia</taxon>
        <taxon>Leptospirales</taxon>
        <taxon>Leptospiraceae</taxon>
        <taxon>Turneriella</taxon>
    </lineage>
</organism>
<evidence type="ECO:0000313" key="8">
    <source>
        <dbReference type="EMBL" id="AFM13652.1"/>
    </source>
</evidence>
<proteinExistence type="predicted"/>
<sequence>MTSIQYAGFWRRLVAALLDQIVLTVGRAFIYGALALIVYAGLYLFEARDHQNLAFAITGGFLWFLDIWLTWIYYALMESSSLQGTLGKLALGIRVYHRDQTRALTFEEATVRYFAKILSRLTLLIGYILCAFSSRKQGLHDFIGRSVLVVR</sequence>
<evidence type="ECO:0000256" key="3">
    <source>
        <dbReference type="ARBA" id="ARBA00022692"/>
    </source>
</evidence>
<evidence type="ECO:0000256" key="6">
    <source>
        <dbReference type="SAM" id="Phobius"/>
    </source>
</evidence>
<dbReference type="PANTHER" id="PTHR36115">
    <property type="entry name" value="PROLINE-RICH ANTIGEN HOMOLOG-RELATED"/>
    <property type="match status" value="1"/>
</dbReference>
<name>I4B8P5_TURPD</name>
<evidence type="ECO:0000256" key="1">
    <source>
        <dbReference type="ARBA" id="ARBA00004651"/>
    </source>
</evidence>
<dbReference type="Pfam" id="PF06271">
    <property type="entry name" value="RDD"/>
    <property type="match status" value="1"/>
</dbReference>
<dbReference type="OrthoDB" id="9793824at2"/>
<keyword evidence="4 6" id="KW-1133">Transmembrane helix</keyword>
<keyword evidence="5 6" id="KW-0472">Membrane</keyword>
<evidence type="ECO:0000256" key="4">
    <source>
        <dbReference type="ARBA" id="ARBA00022989"/>
    </source>
</evidence>
<dbReference type="KEGG" id="tpx:Turpa_3013"/>